<dbReference type="Proteomes" id="UP000011116">
    <property type="component" value="Chromosome 4H"/>
</dbReference>
<feature type="domain" description="N-acetyltransferase" evidence="1">
    <location>
        <begin position="26"/>
        <end position="192"/>
    </location>
</feature>
<name>A0A8I6Y1F2_HORVV</name>
<evidence type="ECO:0000313" key="3">
    <source>
        <dbReference type="Proteomes" id="UP000011116"/>
    </source>
</evidence>
<dbReference type="GeneID" id="123449384"/>
<dbReference type="Pfam" id="PF00583">
    <property type="entry name" value="Acetyltransf_1"/>
    <property type="match status" value="1"/>
</dbReference>
<dbReference type="AlphaFoldDB" id="A0A8I6Y1F2"/>
<dbReference type="InterPro" id="IPR000182">
    <property type="entry name" value="GNAT_dom"/>
</dbReference>
<gene>
    <name evidence="2" type="primary">LOC123449384</name>
</gene>
<protein>
    <recommendedName>
        <fullName evidence="1">N-acetyltransferase domain-containing protein</fullName>
    </recommendedName>
</protein>
<proteinExistence type="predicted"/>
<dbReference type="CDD" id="cd04301">
    <property type="entry name" value="NAT_SF"/>
    <property type="match status" value="1"/>
</dbReference>
<reference evidence="2" key="2">
    <citation type="submission" date="2020-10" db="EMBL/GenBank/DDBJ databases">
        <authorList>
            <person name="Scholz U."/>
            <person name="Mascher M."/>
            <person name="Fiebig A."/>
        </authorList>
    </citation>
    <scope>NUCLEOTIDE SEQUENCE [LARGE SCALE GENOMIC DNA]</scope>
    <source>
        <strain evidence="2">cv. Morex</strain>
    </source>
</reference>
<dbReference type="RefSeq" id="XP_044982525.1">
    <property type="nucleotide sequence ID" value="XM_045126590.1"/>
</dbReference>
<dbReference type="Gramene" id="HORVU.MOREX.r3.4HG0398360.1">
    <property type="protein sequence ID" value="HORVU.MOREX.r3.4HG0398360.1"/>
    <property type="gene ID" value="HORVU.MOREX.r3.4HG0398360"/>
</dbReference>
<sequence>MSSEAVGIRLQSSLSAMEGAEGKPEITIRVYNPSTDRAGTETVDRECEVGQPGGMSLHADLLGDPVARIRHSPAHLMLVAETSAPPRRIVGVIRGTVKSVATGKSCPGAPAFASVGYILGLRVSPSHRRMGVALRLVGHLERWFTLMGAEYAYMATDKSNEASVQLFTGRCGYSKFRTPSLLVHPVHAHRLRAPRRASVLLSLDARDAEQLYRRRFGHVELFPADIGAVLGNRLSLGTFLAVVVRDDDGYEWRGMEHFLASPPASWAVASLWDCGGVFRLEMRGASRLRRAAAAASRALDRAAKWMRVPSVPNFFRPFAGWFAYGLGGEGDDAPLAAKALYVSFVNRARGRAAAVAVEVAALDPLRRRLPHWRSLSCAEDLWCMKRLGGGDGDADGWDWAKSAPGQSIFVDPREV</sequence>
<reference evidence="3" key="1">
    <citation type="journal article" date="2012" name="Nature">
        <title>A physical, genetic and functional sequence assembly of the barley genome.</title>
        <authorList>
            <consortium name="The International Barley Genome Sequencing Consortium"/>
            <person name="Mayer K.F."/>
            <person name="Waugh R."/>
            <person name="Brown J.W."/>
            <person name="Schulman A."/>
            <person name="Langridge P."/>
            <person name="Platzer M."/>
            <person name="Fincher G.B."/>
            <person name="Muehlbauer G.J."/>
            <person name="Sato K."/>
            <person name="Close T.J."/>
            <person name="Wise R.P."/>
            <person name="Stein N."/>
        </authorList>
    </citation>
    <scope>NUCLEOTIDE SEQUENCE [LARGE SCALE GENOMIC DNA]</scope>
    <source>
        <strain evidence="3">cv. Morex</strain>
    </source>
</reference>
<keyword evidence="3" id="KW-1185">Reference proteome</keyword>
<dbReference type="PANTHER" id="PTHR47370">
    <property type="entry name" value="ACYL-COA N-ACYLTRANSFERASES (NAT) SUPERFAMILY PROTEIN"/>
    <property type="match status" value="1"/>
</dbReference>
<dbReference type="PANTHER" id="PTHR47370:SF10">
    <property type="entry name" value="N-ACETYLTRANSFERASE HLS1-RELATED"/>
    <property type="match status" value="1"/>
</dbReference>
<dbReference type="OMA" id="RSRIPHW"/>
<dbReference type="PROSITE" id="PS51186">
    <property type="entry name" value="GNAT"/>
    <property type="match status" value="1"/>
</dbReference>
<evidence type="ECO:0000259" key="1">
    <source>
        <dbReference type="PROSITE" id="PS51186"/>
    </source>
</evidence>
<dbReference type="FunFam" id="3.40.630.30:FF:000116">
    <property type="entry name" value="Putative N-acetyltransferase HLS1"/>
    <property type="match status" value="1"/>
</dbReference>
<dbReference type="Gramene" id="HORVU.MOREX.r2.4HG0331440.1">
    <property type="protein sequence ID" value="HORVU.MOREX.r2.4HG0331440.1"/>
    <property type="gene ID" value="HORVU.MOREX.r2.4HG0331440"/>
</dbReference>
<accession>A0A8I6Y1F2</accession>
<reference evidence="2" key="3">
    <citation type="submission" date="2022-01" db="UniProtKB">
        <authorList>
            <consortium name="EnsemblPlants"/>
        </authorList>
    </citation>
    <scope>IDENTIFICATION</scope>
    <source>
        <strain evidence="2">subsp. vulgare</strain>
    </source>
</reference>
<evidence type="ECO:0000313" key="2">
    <source>
        <dbReference type="EnsemblPlants" id="HORVU.MOREX.r3.4HG0398360.1"/>
    </source>
</evidence>
<dbReference type="SUPFAM" id="SSF55729">
    <property type="entry name" value="Acyl-CoA N-acyltransferases (Nat)"/>
    <property type="match status" value="1"/>
</dbReference>
<organism evidence="2 3">
    <name type="scientific">Hordeum vulgare subsp. vulgare</name>
    <name type="common">Domesticated barley</name>
    <dbReference type="NCBI Taxonomy" id="112509"/>
    <lineage>
        <taxon>Eukaryota</taxon>
        <taxon>Viridiplantae</taxon>
        <taxon>Streptophyta</taxon>
        <taxon>Embryophyta</taxon>
        <taxon>Tracheophyta</taxon>
        <taxon>Spermatophyta</taxon>
        <taxon>Magnoliopsida</taxon>
        <taxon>Liliopsida</taxon>
        <taxon>Poales</taxon>
        <taxon>Poaceae</taxon>
        <taxon>BOP clade</taxon>
        <taxon>Pooideae</taxon>
        <taxon>Triticodae</taxon>
        <taxon>Triticeae</taxon>
        <taxon>Hordeinae</taxon>
        <taxon>Hordeum</taxon>
    </lineage>
</organism>
<dbReference type="OrthoDB" id="41532at2759"/>
<dbReference type="Gene3D" id="3.40.630.30">
    <property type="match status" value="1"/>
</dbReference>
<dbReference type="InterPro" id="IPR016181">
    <property type="entry name" value="Acyl_CoA_acyltransferase"/>
</dbReference>
<dbReference type="GO" id="GO:0016747">
    <property type="term" value="F:acyltransferase activity, transferring groups other than amino-acyl groups"/>
    <property type="evidence" value="ECO:0000318"/>
    <property type="project" value="GO_Central"/>
</dbReference>
<dbReference type="EnsemblPlants" id="HORVU.MOREX.r3.4HG0398360.1">
    <property type="protein sequence ID" value="HORVU.MOREX.r3.4HG0398360.1"/>
    <property type="gene ID" value="HORVU.MOREX.r3.4HG0398360"/>
</dbReference>
<dbReference type="InterPro" id="IPR052810">
    <property type="entry name" value="Plant_NAT"/>
</dbReference>
<dbReference type="KEGG" id="hvg:123449384"/>